<organism evidence="6 7">
    <name type="scientific">Staphylococcus pettenkoferi</name>
    <dbReference type="NCBI Taxonomy" id="170573"/>
    <lineage>
        <taxon>Bacteria</taxon>
        <taxon>Bacillati</taxon>
        <taxon>Bacillota</taxon>
        <taxon>Bacilli</taxon>
        <taxon>Bacillales</taxon>
        <taxon>Staphylococcaceae</taxon>
        <taxon>Staphylococcus</taxon>
    </lineage>
</organism>
<dbReference type="RefSeq" id="WP_002471750.1">
    <property type="nucleotide sequence ID" value="NZ_CP022096.2"/>
</dbReference>
<evidence type="ECO:0000313" key="7">
    <source>
        <dbReference type="Proteomes" id="UP000235748"/>
    </source>
</evidence>
<keyword evidence="8" id="KW-1185">Reference proteome</keyword>
<evidence type="ECO:0000256" key="3">
    <source>
        <dbReference type="ARBA" id="ARBA00022840"/>
    </source>
</evidence>
<dbReference type="EMBL" id="PNGG01000006">
    <property type="protein sequence ID" value="PMC17729.1"/>
    <property type="molecule type" value="Genomic_DNA"/>
</dbReference>
<dbReference type="InterPro" id="IPR003593">
    <property type="entry name" value="AAA+_ATPase"/>
</dbReference>
<dbReference type="GO" id="GO:0016887">
    <property type="term" value="F:ATP hydrolysis activity"/>
    <property type="evidence" value="ECO:0007669"/>
    <property type="project" value="InterPro"/>
</dbReference>
<keyword evidence="3 6" id="KW-0067">ATP-binding</keyword>
<dbReference type="SMART" id="SM00382">
    <property type="entry name" value="AAA"/>
    <property type="match status" value="1"/>
</dbReference>
<evidence type="ECO:0000313" key="5">
    <source>
        <dbReference type="EMBL" id="MCY1584060.1"/>
    </source>
</evidence>
<reference evidence="6 7" key="1">
    <citation type="submission" date="2017-09" db="EMBL/GenBank/DDBJ databases">
        <title>Bacterial strain isolated from the female urinary microbiota.</title>
        <authorList>
            <person name="Thomas-White K."/>
            <person name="Kumar N."/>
            <person name="Forster S."/>
            <person name="Putonti C."/>
            <person name="Lawley T."/>
            <person name="Wolfe A.J."/>
        </authorList>
    </citation>
    <scope>NUCLEOTIDE SEQUENCE [LARGE SCALE GENOMIC DNA]</scope>
    <source>
        <strain evidence="6 7">UMB0834</strain>
    </source>
</reference>
<keyword evidence="2" id="KW-0547">Nucleotide-binding</keyword>
<dbReference type="Pfam" id="PF00005">
    <property type="entry name" value="ABC_tran"/>
    <property type="match status" value="1"/>
</dbReference>
<keyword evidence="1" id="KW-0813">Transport</keyword>
<comment type="caution">
    <text evidence="6">The sequence shown here is derived from an EMBL/GenBank/DDBJ whole genome shotgun (WGS) entry which is preliminary data.</text>
</comment>
<dbReference type="PROSITE" id="PS50893">
    <property type="entry name" value="ABC_TRANSPORTER_2"/>
    <property type="match status" value="1"/>
</dbReference>
<dbReference type="Gene3D" id="3.40.50.300">
    <property type="entry name" value="P-loop containing nucleotide triphosphate hydrolases"/>
    <property type="match status" value="1"/>
</dbReference>
<dbReference type="PANTHER" id="PTHR42939:SF1">
    <property type="entry name" value="ABC TRANSPORTER ATP-BINDING PROTEIN ALBC-RELATED"/>
    <property type="match status" value="1"/>
</dbReference>
<reference evidence="5" key="3">
    <citation type="submission" date="2022-08" db="EMBL/GenBank/DDBJ databases">
        <authorList>
            <person name="Magnan C."/>
        </authorList>
    </citation>
    <scope>NUCLEOTIDE SEQUENCE</scope>
    <source>
        <strain evidence="5">NSP012P</strain>
    </source>
</reference>
<dbReference type="InterPro" id="IPR003439">
    <property type="entry name" value="ABC_transporter-like_ATP-bd"/>
</dbReference>
<evidence type="ECO:0000313" key="6">
    <source>
        <dbReference type="EMBL" id="PMC17729.1"/>
    </source>
</evidence>
<reference evidence="5" key="2">
    <citation type="journal article" date="2022" name="Int. J. Mol. Sci.">
        <title>Phenotypic and Genotypic Virulence Characterisation of Staphylococcus pettenkoferi Strains Isolated from Human Bloodstream and Diabetic Foot Infections.</title>
        <authorList>
            <person name="Magnan C."/>
            <person name="Ahmad-Mansour N."/>
            <person name="Pouget C."/>
            <person name="Morsli M."/>
            <person name="Huc-Brandt S."/>
            <person name="Pantel A."/>
            <person name="Dunyach-Remy C."/>
            <person name="Sotto A."/>
            <person name="Molle V."/>
            <person name="Lavigne J.-P."/>
        </authorList>
    </citation>
    <scope>NUCLEOTIDE SEQUENCE</scope>
    <source>
        <strain evidence="5">NSP012P</strain>
    </source>
</reference>
<dbReference type="KEGG" id="spet:CEP67_04065"/>
<proteinExistence type="predicted"/>
<dbReference type="GeneID" id="98297988"/>
<evidence type="ECO:0000259" key="4">
    <source>
        <dbReference type="PROSITE" id="PS50893"/>
    </source>
</evidence>
<dbReference type="GO" id="GO:0005524">
    <property type="term" value="F:ATP binding"/>
    <property type="evidence" value="ECO:0007669"/>
    <property type="project" value="UniProtKB-KW"/>
</dbReference>
<dbReference type="SUPFAM" id="SSF52540">
    <property type="entry name" value="P-loop containing nucleoside triphosphate hydrolases"/>
    <property type="match status" value="1"/>
</dbReference>
<dbReference type="EMBL" id="JANSLD010000042">
    <property type="protein sequence ID" value="MCY1584060.1"/>
    <property type="molecule type" value="Genomic_DNA"/>
</dbReference>
<protein>
    <submittedName>
        <fullName evidence="6">ABC transporter ATP-binding protein</fullName>
    </submittedName>
</protein>
<dbReference type="InterPro" id="IPR027417">
    <property type="entry name" value="P-loop_NTPase"/>
</dbReference>
<evidence type="ECO:0000256" key="1">
    <source>
        <dbReference type="ARBA" id="ARBA00022448"/>
    </source>
</evidence>
<dbReference type="AlphaFoldDB" id="A0A1Z3TZQ7"/>
<dbReference type="Proteomes" id="UP000235748">
    <property type="component" value="Unassembled WGS sequence"/>
</dbReference>
<accession>A0A1Z3TZQ7</accession>
<gene>
    <name evidence="6" type="ORF">CJ235_10185</name>
    <name evidence="5" type="ORF">NW133_11210</name>
</gene>
<evidence type="ECO:0000256" key="2">
    <source>
        <dbReference type="ARBA" id="ARBA00022741"/>
    </source>
</evidence>
<sequence length="290" mass="32581">MQLQEVTKTYNDNTVLDKIDFDFGKSQIVGLIGKNGVGKTTLMKIMNGNIANYQGKVDLGKNHNMGYLIENPKLYDNKTGLNNLKQFAQVLGKGFDKGYTDKIIDAFGMRPYMNKKVKKYSMGMKQKLAIAVSLMSKPKFLILDEPTNGMDPDGSIDVLKTIQSLVQDLGMKILISSHKLEDIELICDRAVFLRDGHFVQDVDMSEGAPSDSTVLTINPDEFGTALELLTEKFNVMQSHKESGEIILKAQKDYKPLLKALASKDIYPKYIETRKSSLRDTYFSINQRGDK</sequence>
<dbReference type="STRING" id="170573.GCA_001076995_00172"/>
<dbReference type="PANTHER" id="PTHR42939">
    <property type="entry name" value="ABC TRANSPORTER ATP-BINDING PROTEIN ALBC-RELATED"/>
    <property type="match status" value="1"/>
</dbReference>
<dbReference type="Proteomes" id="UP001072952">
    <property type="component" value="Unassembled WGS sequence"/>
</dbReference>
<dbReference type="InterPro" id="IPR051782">
    <property type="entry name" value="ABC_Transporter_VariousFunc"/>
</dbReference>
<feature type="domain" description="ABC transporter" evidence="4">
    <location>
        <begin position="1"/>
        <end position="220"/>
    </location>
</feature>
<evidence type="ECO:0000313" key="8">
    <source>
        <dbReference type="Proteomes" id="UP001072952"/>
    </source>
</evidence>
<dbReference type="NCBIfam" id="NF047568">
    <property type="entry name" value="PSM_export_PmtC"/>
    <property type="match status" value="1"/>
</dbReference>
<name>A0A1Z3TZQ7_9STAP</name>